<proteinExistence type="predicted"/>
<dbReference type="PANTHER" id="PTHR21240">
    <property type="entry name" value="2-AMINO-3-CARBOXYLMUCONATE-6-SEMIALDEHYDE DECARBOXYLASE"/>
    <property type="match status" value="1"/>
</dbReference>
<keyword evidence="1" id="KW-0456">Lyase</keyword>
<dbReference type="RefSeq" id="WP_203961106.1">
    <property type="nucleotide sequence ID" value="NZ_AP023355.1"/>
</dbReference>
<keyword evidence="4" id="KW-1185">Reference proteome</keyword>
<dbReference type="CDD" id="cd01292">
    <property type="entry name" value="metallo-dependent_hydrolases"/>
    <property type="match status" value="1"/>
</dbReference>
<dbReference type="InterPro" id="IPR032466">
    <property type="entry name" value="Metal_Hydrolase"/>
</dbReference>
<reference evidence="3 4" key="1">
    <citation type="submission" date="2020-08" db="EMBL/GenBank/DDBJ databases">
        <title>Whole genome shotgun sequence of Actinocatenispora thailandica NBRC 105041.</title>
        <authorList>
            <person name="Komaki H."/>
            <person name="Tamura T."/>
        </authorList>
    </citation>
    <scope>NUCLEOTIDE SEQUENCE [LARGE SCALE GENOMIC DNA]</scope>
    <source>
        <strain evidence="3 4">NBRC 105041</strain>
    </source>
</reference>
<accession>A0A7R7DN09</accession>
<dbReference type="GO" id="GO:0016831">
    <property type="term" value="F:carboxy-lyase activity"/>
    <property type="evidence" value="ECO:0007669"/>
    <property type="project" value="InterPro"/>
</dbReference>
<evidence type="ECO:0000256" key="1">
    <source>
        <dbReference type="ARBA" id="ARBA00023239"/>
    </source>
</evidence>
<dbReference type="GO" id="GO:0016787">
    <property type="term" value="F:hydrolase activity"/>
    <property type="evidence" value="ECO:0007669"/>
    <property type="project" value="InterPro"/>
</dbReference>
<dbReference type="InterPro" id="IPR032465">
    <property type="entry name" value="ACMSD"/>
</dbReference>
<dbReference type="SUPFAM" id="SSF51556">
    <property type="entry name" value="Metallo-dependent hydrolases"/>
    <property type="match status" value="1"/>
</dbReference>
<evidence type="ECO:0000313" key="4">
    <source>
        <dbReference type="Proteomes" id="UP000611640"/>
    </source>
</evidence>
<dbReference type="EMBL" id="AP023355">
    <property type="protein sequence ID" value="BCJ34367.1"/>
    <property type="molecule type" value="Genomic_DNA"/>
</dbReference>
<protein>
    <submittedName>
        <fullName evidence="3">Amidohydrolase</fullName>
    </submittedName>
</protein>
<dbReference type="GO" id="GO:0019748">
    <property type="term" value="P:secondary metabolic process"/>
    <property type="evidence" value="ECO:0007669"/>
    <property type="project" value="TreeGrafter"/>
</dbReference>
<dbReference type="Pfam" id="PF04909">
    <property type="entry name" value="Amidohydro_2"/>
    <property type="match status" value="1"/>
</dbReference>
<feature type="domain" description="Amidohydrolase-related" evidence="2">
    <location>
        <begin position="25"/>
        <end position="293"/>
    </location>
</feature>
<name>A0A7R7DN09_9ACTN</name>
<dbReference type="Gene3D" id="3.20.20.140">
    <property type="entry name" value="Metal-dependent hydrolases"/>
    <property type="match status" value="1"/>
</dbReference>
<sequence length="299" mass="33023">MPILPPDDDEAVPGYLRALGLPGAIDLHVHFLPDRVLHKVWRYFDRAEPLLGVRWPITYRWAQPARLAHLRSLGVLRFPALVYPHKPGMARWLNDWALEFAAATPDCLPSATFFPEPDAVGYLADALRRGAVVVKSHLQVGGYDPRDPLLDGVWALLAAHRVPVVCHCGRGPEEGAHTGVGPIGEVLARHPDLRLVVAHLGMPDYANFLDLARRYQHVYLDTTMAFTDFAERIAPFPPELVPLLDVLAGRIVLGSDFPNIPYPYAHQVAALHRLGLGPDWLRAVLHDNAARLLADVAAG</sequence>
<dbReference type="InterPro" id="IPR006680">
    <property type="entry name" value="Amidohydro-rel"/>
</dbReference>
<dbReference type="KEGG" id="atl:Athai_18700"/>
<gene>
    <name evidence="3" type="ORF">Athai_18700</name>
</gene>
<evidence type="ECO:0000313" key="3">
    <source>
        <dbReference type="EMBL" id="BCJ34367.1"/>
    </source>
</evidence>
<dbReference type="GO" id="GO:0005737">
    <property type="term" value="C:cytoplasm"/>
    <property type="evidence" value="ECO:0007669"/>
    <property type="project" value="TreeGrafter"/>
</dbReference>
<evidence type="ECO:0000259" key="2">
    <source>
        <dbReference type="Pfam" id="PF04909"/>
    </source>
</evidence>
<dbReference type="Proteomes" id="UP000611640">
    <property type="component" value="Chromosome"/>
</dbReference>
<dbReference type="AlphaFoldDB" id="A0A7R7DN09"/>
<organism evidence="3 4">
    <name type="scientific">Actinocatenispora thailandica</name>
    <dbReference type="NCBI Taxonomy" id="227318"/>
    <lineage>
        <taxon>Bacteria</taxon>
        <taxon>Bacillati</taxon>
        <taxon>Actinomycetota</taxon>
        <taxon>Actinomycetes</taxon>
        <taxon>Micromonosporales</taxon>
        <taxon>Micromonosporaceae</taxon>
        <taxon>Actinocatenispora</taxon>
    </lineage>
</organism>
<dbReference type="PANTHER" id="PTHR21240:SF28">
    <property type="entry name" value="ISO-OROTATE DECARBOXYLASE (EUROFUNG)"/>
    <property type="match status" value="1"/>
</dbReference>